<evidence type="ECO:0000256" key="5">
    <source>
        <dbReference type="ARBA" id="ARBA00022982"/>
    </source>
</evidence>
<dbReference type="SUPFAM" id="SSF142019">
    <property type="entry name" value="Nqo1 FMN-binding domain-like"/>
    <property type="match status" value="1"/>
</dbReference>
<dbReference type="NCBIfam" id="TIGR01945">
    <property type="entry name" value="rnfC"/>
    <property type="match status" value="1"/>
</dbReference>
<evidence type="ECO:0000256" key="2">
    <source>
        <dbReference type="ARBA" id="ARBA00022485"/>
    </source>
</evidence>
<accession>A0A099KBT9</accession>
<dbReference type="InterPro" id="IPR026902">
    <property type="entry name" value="RnfC_N"/>
</dbReference>
<feature type="region of interest" description="Disordered" evidence="9">
    <location>
        <begin position="644"/>
        <end position="671"/>
    </location>
</feature>
<dbReference type="SUPFAM" id="SSF142984">
    <property type="entry name" value="Nqo1 middle domain-like"/>
    <property type="match status" value="1"/>
</dbReference>
<feature type="binding site" evidence="8">
    <location>
        <position position="423"/>
    </location>
    <ligand>
        <name>[4Fe-4S] cluster</name>
        <dbReference type="ChEBI" id="CHEBI:49883"/>
        <label>2</label>
    </ligand>
</feature>
<dbReference type="PANTHER" id="PTHR43034:SF2">
    <property type="entry name" value="ION-TRANSLOCATING OXIDOREDUCTASE COMPLEX SUBUNIT C"/>
    <property type="match status" value="1"/>
</dbReference>
<dbReference type="OrthoDB" id="9767754at2"/>
<dbReference type="InterPro" id="IPR037225">
    <property type="entry name" value="Nuo51_FMN-bd_sf"/>
</dbReference>
<evidence type="ECO:0000256" key="6">
    <source>
        <dbReference type="ARBA" id="ARBA00023004"/>
    </source>
</evidence>
<feature type="domain" description="4Fe-4S ferredoxin-type" evidence="10">
    <location>
        <begin position="413"/>
        <end position="443"/>
    </location>
</feature>
<dbReference type="InterPro" id="IPR011538">
    <property type="entry name" value="Nuo51_FMN-bd"/>
</dbReference>
<dbReference type="Gene3D" id="3.30.70.3270">
    <property type="match status" value="1"/>
</dbReference>
<dbReference type="GO" id="GO:0051539">
    <property type="term" value="F:4 iron, 4 sulfur cluster binding"/>
    <property type="evidence" value="ECO:0007669"/>
    <property type="project" value="UniProtKB-KW"/>
</dbReference>
<dbReference type="GO" id="GO:0046872">
    <property type="term" value="F:metal ion binding"/>
    <property type="evidence" value="ECO:0007669"/>
    <property type="project" value="UniProtKB-KW"/>
</dbReference>
<comment type="subunit">
    <text evidence="8">The complex is composed of six subunits: RnfA, RnfB, RnfC, RnfD, RnfE and RnfG.</text>
</comment>
<dbReference type="PATRIC" id="fig|28229.3.peg.4451"/>
<dbReference type="GO" id="GO:0009055">
    <property type="term" value="F:electron transfer activity"/>
    <property type="evidence" value="ECO:0007669"/>
    <property type="project" value="InterPro"/>
</dbReference>
<dbReference type="Proteomes" id="UP000029868">
    <property type="component" value="Unassembled WGS sequence"/>
</dbReference>
<proteinExistence type="inferred from homology"/>
<keyword evidence="1 8" id="KW-0813">Transport</keyword>
<dbReference type="FunFam" id="3.30.70.20:FF:000044">
    <property type="entry name" value="Ion-translocating oxidoreductase complex subunit C"/>
    <property type="match status" value="1"/>
</dbReference>
<evidence type="ECO:0000256" key="4">
    <source>
        <dbReference type="ARBA" id="ARBA00022737"/>
    </source>
</evidence>
<dbReference type="GO" id="GO:0005886">
    <property type="term" value="C:plasma membrane"/>
    <property type="evidence" value="ECO:0007669"/>
    <property type="project" value="UniProtKB-SubCell"/>
</dbReference>
<protein>
    <recommendedName>
        <fullName evidence="8">Ion-translocating oxidoreductase complex subunit C</fullName>
        <ecNumber evidence="8">7.-.-.-</ecNumber>
    </recommendedName>
    <alternativeName>
        <fullName evidence="8">Rnf electron transport complex subunit C</fullName>
    </alternativeName>
</protein>
<evidence type="ECO:0000256" key="8">
    <source>
        <dbReference type="HAMAP-Rule" id="MF_00461"/>
    </source>
</evidence>
<dbReference type="InterPro" id="IPR017896">
    <property type="entry name" value="4Fe4S_Fe-S-bd"/>
</dbReference>
<feature type="binding site" evidence="8">
    <location>
        <position position="394"/>
    </location>
    <ligand>
        <name>[4Fe-4S] cluster</name>
        <dbReference type="ChEBI" id="CHEBI:49883"/>
        <label>2</label>
    </ligand>
</feature>
<feature type="region of interest" description="Disordered" evidence="9">
    <location>
        <begin position="713"/>
        <end position="745"/>
    </location>
</feature>
<dbReference type="SUPFAM" id="SSF46548">
    <property type="entry name" value="alpha-helical ferredoxin"/>
    <property type="match status" value="1"/>
</dbReference>
<evidence type="ECO:0000259" key="10">
    <source>
        <dbReference type="PROSITE" id="PS51379"/>
    </source>
</evidence>
<dbReference type="EMBL" id="JQEC01000071">
    <property type="protein sequence ID" value="KGJ87790.1"/>
    <property type="molecule type" value="Genomic_DNA"/>
</dbReference>
<keyword evidence="3 8" id="KW-0479">Metal-binding</keyword>
<evidence type="ECO:0000256" key="9">
    <source>
        <dbReference type="SAM" id="MobiDB-lite"/>
    </source>
</evidence>
<keyword evidence="6 8" id="KW-0408">Iron</keyword>
<feature type="binding site" evidence="8">
    <location>
        <position position="387"/>
    </location>
    <ligand>
        <name>[4Fe-4S] cluster</name>
        <dbReference type="ChEBI" id="CHEBI:49883"/>
        <label>1</label>
    </ligand>
</feature>
<keyword evidence="8" id="KW-1278">Translocase</keyword>
<dbReference type="NCBIfam" id="NF003454">
    <property type="entry name" value="PRK05035.1"/>
    <property type="match status" value="1"/>
</dbReference>
<dbReference type="AlphaFoldDB" id="A0A099KBT9"/>
<keyword evidence="8" id="KW-0472">Membrane</keyword>
<feature type="binding site" evidence="8">
    <location>
        <position position="390"/>
    </location>
    <ligand>
        <name>[4Fe-4S] cluster</name>
        <dbReference type="ChEBI" id="CHEBI:49883"/>
        <label>1</label>
    </ligand>
</feature>
<dbReference type="EC" id="7.-.-.-" evidence="8"/>
<gene>
    <name evidence="8" type="primary">rnfC</name>
    <name evidence="11" type="ORF">GAB14E_4468</name>
</gene>
<dbReference type="InterPro" id="IPR010208">
    <property type="entry name" value="Ion_transpt_RnfC/RsxC"/>
</dbReference>
<comment type="caution">
    <text evidence="11">The sequence shown here is derived from an EMBL/GenBank/DDBJ whole genome shotgun (WGS) entry which is preliminary data.</text>
</comment>
<comment type="cofactor">
    <cofactor evidence="8">
        <name>[4Fe-4S] cluster</name>
        <dbReference type="ChEBI" id="CHEBI:49883"/>
    </cofactor>
    <text evidence="8">Binds 2 [4Fe-4S] clusters per subunit.</text>
</comment>
<feature type="compositionally biased region" description="Basic and acidic residues" evidence="9">
    <location>
        <begin position="733"/>
        <end position="744"/>
    </location>
</feature>
<dbReference type="PROSITE" id="PS51379">
    <property type="entry name" value="4FE4S_FER_2"/>
    <property type="match status" value="2"/>
</dbReference>
<dbReference type="HAMAP" id="MF_00461">
    <property type="entry name" value="RsxC_RnfC"/>
    <property type="match status" value="1"/>
</dbReference>
<evidence type="ECO:0000256" key="7">
    <source>
        <dbReference type="ARBA" id="ARBA00023014"/>
    </source>
</evidence>
<dbReference type="PROSITE" id="PS00198">
    <property type="entry name" value="4FE4S_FER_1"/>
    <property type="match status" value="1"/>
</dbReference>
<dbReference type="Pfam" id="PF12838">
    <property type="entry name" value="Fer4_7"/>
    <property type="match status" value="1"/>
</dbReference>
<sequence>MVESVIERITRGHFWDFHGGIHPPEQKFLTASKPIKQLALPKQLIIPLQQHIGREGDLLVSIGDHVLKGQALTLSTNLMVVPIHAPTSGTISAIKTSIIAHPSGFSQLCIFLDVDGEDTWRKRKVCPDLEQLSNHEIIKKIADAGIAGMGGAGFPTHIKVNSKPDINFLIINGAECEPYITADDLLMMEQSDAIVDGIKILDKLLSPAFILIAIEDNKPKAIKALQQATAGIEKIKVCVVPTKYPAGGEKQLIQILTGKEVTSGQLPIHAGIVMQNVATCFAINEAVRHDTPLIRRVVTVTGQALDKPQNVWALLGTPVNFLLEKCAVQALENEKQPVIMGGPMMGFSIASELVPIVKTSNCILVPSKTEMPSAFEKESNEVECIRCGQCSDVCPSQLLPQELQWSAKAKDYPQLEKLNLSDCIDCGACAYVCPSQIPLVHYYRIAKAEIRQQQQLDLKAEKAKIRFEARKLRLEKEKMARQEKHKKAAAARKAAMNKATPEATGAKSAVAAALARVKAKKAASKSGSIDSQNKPVDAVVDEPVNEQKSQVAAAIARAKAKKKLKQEAALQAPKSDVLDKENPAAVVAEQPAQAEKSSVDDKKTKIAAAIAKAKAKKLNAASQSIVPIAPPITAAADKVAVESSLPEDISPKGIRSEKTSAEKPANTDDKKTKIAAAIAKAKSKALAKKSAQASSLSASAIVEESVIVKVPVTEEETMDSSAAPDAVNQSAEGESKSGAADKKAKISAAIAKAKAKKKLKESNKVDSNVTNKD</sequence>
<dbReference type="PANTHER" id="PTHR43034">
    <property type="entry name" value="ION-TRANSLOCATING OXIDOREDUCTASE COMPLEX SUBUNIT C"/>
    <property type="match status" value="1"/>
</dbReference>
<keyword evidence="4 8" id="KW-0677">Repeat</keyword>
<keyword evidence="8" id="KW-0997">Cell inner membrane</keyword>
<organism evidence="11 12">
    <name type="scientific">Colwellia psychrerythraea</name>
    <name type="common">Vibrio psychroerythus</name>
    <dbReference type="NCBI Taxonomy" id="28229"/>
    <lineage>
        <taxon>Bacteria</taxon>
        <taxon>Pseudomonadati</taxon>
        <taxon>Pseudomonadota</taxon>
        <taxon>Gammaproteobacteria</taxon>
        <taxon>Alteromonadales</taxon>
        <taxon>Colwelliaceae</taxon>
        <taxon>Colwellia</taxon>
    </lineage>
</organism>
<comment type="function">
    <text evidence="8">Part of a membrane-bound complex that couples electron transfer with translocation of ions across the membrane.</text>
</comment>
<dbReference type="Pfam" id="PF01512">
    <property type="entry name" value="Complex1_51K"/>
    <property type="match status" value="1"/>
</dbReference>
<feature type="binding site" evidence="8">
    <location>
        <position position="429"/>
    </location>
    <ligand>
        <name>[4Fe-4S] cluster</name>
        <dbReference type="ChEBI" id="CHEBI:49883"/>
        <label>2</label>
    </ligand>
</feature>
<keyword evidence="5 8" id="KW-0249">Electron transport</keyword>
<keyword evidence="8" id="KW-1003">Cell membrane</keyword>
<evidence type="ECO:0000313" key="11">
    <source>
        <dbReference type="EMBL" id="KGJ87790.1"/>
    </source>
</evidence>
<dbReference type="GO" id="GO:0022900">
    <property type="term" value="P:electron transport chain"/>
    <property type="evidence" value="ECO:0007669"/>
    <property type="project" value="UniProtKB-UniRule"/>
</dbReference>
<keyword evidence="2 8" id="KW-0004">4Fe-4S</keyword>
<feature type="binding site" evidence="8">
    <location>
        <position position="426"/>
    </location>
    <ligand>
        <name>[4Fe-4S] cluster</name>
        <dbReference type="ChEBI" id="CHEBI:49883"/>
        <label>2</label>
    </ligand>
</feature>
<dbReference type="InterPro" id="IPR017900">
    <property type="entry name" value="4Fe4S_Fe_S_CS"/>
</dbReference>
<dbReference type="Gene3D" id="3.40.50.11540">
    <property type="entry name" value="NADH-ubiquinone oxidoreductase 51kDa subunit"/>
    <property type="match status" value="1"/>
</dbReference>
<dbReference type="Pfam" id="PF13375">
    <property type="entry name" value="RnfC_N"/>
    <property type="match status" value="1"/>
</dbReference>
<evidence type="ECO:0000256" key="1">
    <source>
        <dbReference type="ARBA" id="ARBA00022448"/>
    </source>
</evidence>
<evidence type="ECO:0000313" key="12">
    <source>
        <dbReference type="Proteomes" id="UP000029868"/>
    </source>
</evidence>
<keyword evidence="7 8" id="KW-0411">Iron-sulfur</keyword>
<comment type="similarity">
    <text evidence="8">Belongs to the 4Fe4S bacterial-type ferredoxin family. RnfC subfamily.</text>
</comment>
<feature type="domain" description="4Fe-4S ferredoxin-type" evidence="10">
    <location>
        <begin position="375"/>
        <end position="404"/>
    </location>
</feature>
<dbReference type="RefSeq" id="WP_033084364.1">
    <property type="nucleotide sequence ID" value="NZ_JQEC01000071.1"/>
</dbReference>
<evidence type="ECO:0000256" key="3">
    <source>
        <dbReference type="ARBA" id="ARBA00022723"/>
    </source>
</evidence>
<feature type="binding site" evidence="8">
    <location>
        <position position="384"/>
    </location>
    <ligand>
        <name>[4Fe-4S] cluster</name>
        <dbReference type="ChEBI" id="CHEBI:49883"/>
        <label>1</label>
    </ligand>
</feature>
<comment type="subcellular location">
    <subcellularLocation>
        <location evidence="8">Cell inner membrane</location>
        <topology evidence="8">Peripheral membrane protein</topology>
    </subcellularLocation>
</comment>
<feature type="compositionally biased region" description="Basic and acidic residues" evidence="9">
    <location>
        <begin position="654"/>
        <end position="671"/>
    </location>
</feature>
<feature type="binding site" evidence="8">
    <location>
        <position position="433"/>
    </location>
    <ligand>
        <name>[4Fe-4S] cluster</name>
        <dbReference type="ChEBI" id="CHEBI:49883"/>
        <label>1</label>
    </ligand>
</feature>
<name>A0A099KBT9_COLPS</name>
<reference evidence="11 12" key="1">
    <citation type="submission" date="2014-08" db="EMBL/GenBank/DDBJ databases">
        <title>Genomic and Phenotypic Diversity of Colwellia psychrerythraea strains from Disparate Marine Basins.</title>
        <authorList>
            <person name="Techtmann S.M."/>
            <person name="Stelling S.C."/>
            <person name="Utturkar S.M."/>
            <person name="Alshibli N."/>
            <person name="Harris A."/>
            <person name="Brown S.D."/>
            <person name="Hazen T.C."/>
        </authorList>
    </citation>
    <scope>NUCLEOTIDE SEQUENCE [LARGE SCALE GENOMIC DNA]</scope>
    <source>
        <strain evidence="11 12">GAB14E</strain>
    </source>
</reference>